<dbReference type="EMBL" id="AP021875">
    <property type="protein sequence ID" value="BBO77930.1"/>
    <property type="molecule type" value="Genomic_DNA"/>
</dbReference>
<dbReference type="KEGG" id="dwd:DSCW_53470"/>
<keyword evidence="2" id="KW-1185">Reference proteome</keyword>
<sequence>MTRKTNKGAAMEESLRRYFLNLGYFVLRGVKFRYHSFDVTDVDLWLYAKTSALARQRTNVDVKNKKTPQALERIFWVRGLKDTLGMDNCIVATTDSRADVREFGLTHKVGVLDGSFLARLQGSAKIQIERISEEEFLTKADHASLGKIGGDWKGRYEEAKSRVLTDLRFDGCNAYINDIQFFLEQLSSRNNSEPTLLRLAYAIISMFAIAMDFVLKDYSALDNRHRFQLLCEGFRYGDSGKAYATRLTRLAAGLTEVAGIAPSTGKAVVDELNRQAEQIPAEALAEFFSKGSVHGSLFSAAIEFETAAFAPVVPIPSKLSSNTQGIIGVLCDFLGIDRKKVLN</sequence>
<dbReference type="AlphaFoldDB" id="A0A5K7ZAX3"/>
<evidence type="ECO:0000313" key="1">
    <source>
        <dbReference type="EMBL" id="BBO77930.1"/>
    </source>
</evidence>
<dbReference type="Proteomes" id="UP000427769">
    <property type="component" value="Chromosome"/>
</dbReference>
<dbReference type="RefSeq" id="WP_197740429.1">
    <property type="nucleotide sequence ID" value="NZ_AP021875.1"/>
</dbReference>
<reference evidence="1 2" key="1">
    <citation type="submission" date="2019-11" db="EMBL/GenBank/DDBJ databases">
        <title>Comparative genomics of hydrocarbon-degrading Desulfosarcina strains.</title>
        <authorList>
            <person name="Watanabe M."/>
            <person name="Kojima H."/>
            <person name="Fukui M."/>
        </authorList>
    </citation>
    <scope>NUCLEOTIDE SEQUENCE [LARGE SCALE GENOMIC DNA]</scope>
    <source>
        <strain evidence="1 2">PP31</strain>
    </source>
</reference>
<organism evidence="1 2">
    <name type="scientific">Desulfosarcina widdelii</name>
    <dbReference type="NCBI Taxonomy" id="947919"/>
    <lineage>
        <taxon>Bacteria</taxon>
        <taxon>Pseudomonadati</taxon>
        <taxon>Thermodesulfobacteriota</taxon>
        <taxon>Desulfobacteria</taxon>
        <taxon>Desulfobacterales</taxon>
        <taxon>Desulfosarcinaceae</taxon>
        <taxon>Desulfosarcina</taxon>
    </lineage>
</organism>
<evidence type="ECO:0000313" key="2">
    <source>
        <dbReference type="Proteomes" id="UP000427769"/>
    </source>
</evidence>
<accession>A0A5K7ZAX3</accession>
<gene>
    <name evidence="1" type="ORF">DSCW_53470</name>
</gene>
<protein>
    <submittedName>
        <fullName evidence="1">Uncharacterized protein</fullName>
    </submittedName>
</protein>
<proteinExistence type="predicted"/>
<name>A0A5K7ZAX3_9BACT</name>